<gene>
    <name evidence="1" type="ORF">BFS35_011105</name>
</gene>
<keyword evidence="2" id="KW-1185">Reference proteome</keyword>
<proteinExistence type="predicted"/>
<sequence>MKIKQRKYMSEKEALHWLVDNVEVVDGIDVGCNEYVEGFFECQFKYDERLGWTKDGRFYIEEQVEITEETEMKRLVCVHSHTNNISCYNDVSIEKALHLASFDKCTFKKIYLQNPDGSICELIWSKERGLID</sequence>
<organism evidence="1 2">
    <name type="scientific">Macrococcoides goetzii</name>
    <dbReference type="NCBI Taxonomy" id="1891097"/>
    <lineage>
        <taxon>Bacteria</taxon>
        <taxon>Bacillati</taxon>
        <taxon>Bacillota</taxon>
        <taxon>Bacilli</taxon>
        <taxon>Bacillales</taxon>
        <taxon>Staphylococcaceae</taxon>
        <taxon>Macrococcoides</taxon>
    </lineage>
</organism>
<evidence type="ECO:0000313" key="1">
    <source>
        <dbReference type="EMBL" id="RAI79686.1"/>
    </source>
</evidence>
<accession>A0A2G5NW34</accession>
<name>A0A2G5NW34_9STAP</name>
<dbReference type="AlphaFoldDB" id="A0A2G5NW34"/>
<evidence type="ECO:0000313" key="2">
    <source>
        <dbReference type="Proteomes" id="UP000229523"/>
    </source>
</evidence>
<dbReference type="RefSeq" id="WP_099576968.1">
    <property type="nucleotide sequence ID" value="NZ_MJBI02000006.1"/>
</dbReference>
<reference evidence="1 2" key="1">
    <citation type="journal article" date="2018" name="Front. Microbiol.">
        <title>Description and Comparative Genomics of Macrococcus caseolyticus subsp. hominis subsp. nov., Macrococcus goetzii sp. nov., Macrococcus epidermidis sp. nov., and Macrococcus bohemicus sp. nov., Novel Macrococci From Human Clinical Material With Virulence Potential and Suspected Uptake of Foreign DNA by Natural Transformation.</title>
        <authorList>
            <person name="Maslanova I."/>
            <person name="Wertheimer Z."/>
            <person name="Sedlacek I."/>
            <person name="Svec P."/>
            <person name="Indrakova A."/>
            <person name="Kovarovic V."/>
            <person name="Schumann P."/>
            <person name="Sproer C."/>
            <person name="Kralova S."/>
            <person name="Sedo O."/>
            <person name="Kristofova L."/>
            <person name="Vrbovska V."/>
            <person name="Fuzik T."/>
            <person name="Petras P."/>
            <person name="Zdrahal Z."/>
            <person name="Ruzickova V."/>
            <person name="Doskar J."/>
            <person name="Pantucek R."/>
        </authorList>
    </citation>
    <scope>NUCLEOTIDE SEQUENCE [LARGE SCALE GENOMIC DNA]</scope>
    <source>
        <strain evidence="1 2">CCM 4927</strain>
    </source>
</reference>
<dbReference type="Proteomes" id="UP000229523">
    <property type="component" value="Unassembled WGS sequence"/>
</dbReference>
<dbReference type="EMBL" id="MJBI02000006">
    <property type="protein sequence ID" value="RAI79686.1"/>
    <property type="molecule type" value="Genomic_DNA"/>
</dbReference>
<protein>
    <submittedName>
        <fullName evidence="1">Uncharacterized protein</fullName>
    </submittedName>
</protein>
<comment type="caution">
    <text evidence="1">The sequence shown here is derived from an EMBL/GenBank/DDBJ whole genome shotgun (WGS) entry which is preliminary data.</text>
</comment>